<dbReference type="Proteomes" id="UP001196413">
    <property type="component" value="Unassembled WGS sequence"/>
</dbReference>
<reference evidence="1" key="1">
    <citation type="submission" date="2021-06" db="EMBL/GenBank/DDBJ databases">
        <title>Parelaphostrongylus tenuis whole genome reference sequence.</title>
        <authorList>
            <person name="Garwood T.J."/>
            <person name="Larsen P.A."/>
            <person name="Fountain-Jones N.M."/>
            <person name="Garbe J.R."/>
            <person name="Macchietto M.G."/>
            <person name="Kania S.A."/>
            <person name="Gerhold R.W."/>
            <person name="Richards J.E."/>
            <person name="Wolf T.M."/>
        </authorList>
    </citation>
    <scope>NUCLEOTIDE SEQUENCE</scope>
    <source>
        <strain evidence="1">MNPRO001-30</strain>
        <tissue evidence="1">Meninges</tissue>
    </source>
</reference>
<evidence type="ECO:0000313" key="1">
    <source>
        <dbReference type="EMBL" id="KAJ1374893.1"/>
    </source>
</evidence>
<organism evidence="1 2">
    <name type="scientific">Parelaphostrongylus tenuis</name>
    <name type="common">Meningeal worm</name>
    <dbReference type="NCBI Taxonomy" id="148309"/>
    <lineage>
        <taxon>Eukaryota</taxon>
        <taxon>Metazoa</taxon>
        <taxon>Ecdysozoa</taxon>
        <taxon>Nematoda</taxon>
        <taxon>Chromadorea</taxon>
        <taxon>Rhabditida</taxon>
        <taxon>Rhabditina</taxon>
        <taxon>Rhabditomorpha</taxon>
        <taxon>Strongyloidea</taxon>
        <taxon>Metastrongylidae</taxon>
        <taxon>Parelaphostrongylus</taxon>
    </lineage>
</organism>
<evidence type="ECO:0000313" key="2">
    <source>
        <dbReference type="Proteomes" id="UP001196413"/>
    </source>
</evidence>
<accession>A0AAD5REB9</accession>
<protein>
    <submittedName>
        <fullName evidence="1">Uncharacterized protein</fullName>
    </submittedName>
</protein>
<gene>
    <name evidence="1" type="ORF">KIN20_038001</name>
</gene>
<dbReference type="AlphaFoldDB" id="A0AAD5REB9"/>
<keyword evidence="2" id="KW-1185">Reference proteome</keyword>
<dbReference type="EMBL" id="JAHQIW010007495">
    <property type="protein sequence ID" value="KAJ1374893.1"/>
    <property type="molecule type" value="Genomic_DNA"/>
</dbReference>
<sequence>MSSELQKMGSMGKIKGQYVLKYMRMVARCVETNMLRHEQYPHKERFSFLGCEL</sequence>
<proteinExistence type="predicted"/>
<comment type="caution">
    <text evidence="1">The sequence shown here is derived from an EMBL/GenBank/DDBJ whole genome shotgun (WGS) entry which is preliminary data.</text>
</comment>
<name>A0AAD5REB9_PARTN</name>